<dbReference type="Proteomes" id="UP001165289">
    <property type="component" value="Unassembled WGS sequence"/>
</dbReference>
<gene>
    <name evidence="2" type="ORF">LOD99_1157</name>
</gene>
<accession>A0AAV7K598</accession>
<protein>
    <submittedName>
        <fullName evidence="2">Uncharacterized protein</fullName>
    </submittedName>
</protein>
<evidence type="ECO:0000313" key="2">
    <source>
        <dbReference type="EMBL" id="KAI6656358.1"/>
    </source>
</evidence>
<dbReference type="Gene3D" id="1.25.40.20">
    <property type="entry name" value="Ankyrin repeat-containing domain"/>
    <property type="match status" value="1"/>
</dbReference>
<dbReference type="SUPFAM" id="SSF48403">
    <property type="entry name" value="Ankyrin repeat"/>
    <property type="match status" value="1"/>
</dbReference>
<keyword evidence="3" id="KW-1185">Reference proteome</keyword>
<dbReference type="InterPro" id="IPR036770">
    <property type="entry name" value="Ankyrin_rpt-contain_sf"/>
</dbReference>
<evidence type="ECO:0000313" key="3">
    <source>
        <dbReference type="Proteomes" id="UP001165289"/>
    </source>
</evidence>
<evidence type="ECO:0000256" key="1">
    <source>
        <dbReference type="SAM" id="Coils"/>
    </source>
</evidence>
<feature type="coiled-coil region" evidence="1">
    <location>
        <begin position="424"/>
        <end position="500"/>
    </location>
</feature>
<sequence>MEQVVVNYLAREDKNIPFKKHLDMTGQFVHKVTLPDQYGITPLHHLAFQYANSKSPDLSIKIVNVIRYLINMGANVELGDSVGNTPYHIMTPGPPLFWETTTYNSSQISGRVVENFSDLKSVSVFNKYFTRPGTLYSKNNYNLSPITLYQIKNLSTGINTLTDIFPVTIRCHDIVEMRLLKEFSAKKPDMNNLFLASIKHGVPITSEQYTHHKMNQSDVQKRSLLAVTLLDSILGIRTLKEYMWLLMPQLGRFCHKIDSIAPQRILDFGVEGVKACFECLLFINTHRPINFDYLQFIKTYFKFLLQFQLHSQVKLKHIKQLVLESKDNLSNNYAFAKTPPQYPLLFIVIFITTWMEKRPDDVVDGRNILRGLESNVDHRSYGQGVAQDLTELRDELLKTLVEFDACNAALRRMLRDQHQEEGRVKQALTQQELLLSRLKETEDNFINQLRENELLNSDLRSAKNTLKSVDRQFDVNSDNIQRMEVQLNESHREIDKLREILLANERMADENMRTFRIKEDELKSKVNSSELEINSIKTTLNTTQTQCDTAQQAREKLSRDVRHKNEEVSRLNEHIIEYQNKHSQVSYWLL</sequence>
<reference evidence="2 3" key="1">
    <citation type="journal article" date="2023" name="BMC Biol.">
        <title>The compact genome of the sponge Oopsacas minuta (Hexactinellida) is lacking key metazoan core genes.</title>
        <authorList>
            <person name="Santini S."/>
            <person name="Schenkelaars Q."/>
            <person name="Jourda C."/>
            <person name="Duchesne M."/>
            <person name="Belahbib H."/>
            <person name="Rocher C."/>
            <person name="Selva M."/>
            <person name="Riesgo A."/>
            <person name="Vervoort M."/>
            <person name="Leys S.P."/>
            <person name="Kodjabachian L."/>
            <person name="Le Bivic A."/>
            <person name="Borchiellini C."/>
            <person name="Claverie J.M."/>
            <person name="Renard E."/>
        </authorList>
    </citation>
    <scope>NUCLEOTIDE SEQUENCE [LARGE SCALE GENOMIC DNA]</scope>
    <source>
        <strain evidence="2">SPO-2</strain>
    </source>
</reference>
<proteinExistence type="predicted"/>
<dbReference type="AlphaFoldDB" id="A0AAV7K598"/>
<comment type="caution">
    <text evidence="2">The sequence shown here is derived from an EMBL/GenBank/DDBJ whole genome shotgun (WGS) entry which is preliminary data.</text>
</comment>
<dbReference type="EMBL" id="JAKMXF010000144">
    <property type="protein sequence ID" value="KAI6656358.1"/>
    <property type="molecule type" value="Genomic_DNA"/>
</dbReference>
<organism evidence="2 3">
    <name type="scientific">Oopsacas minuta</name>
    <dbReference type="NCBI Taxonomy" id="111878"/>
    <lineage>
        <taxon>Eukaryota</taxon>
        <taxon>Metazoa</taxon>
        <taxon>Porifera</taxon>
        <taxon>Hexactinellida</taxon>
        <taxon>Hexasterophora</taxon>
        <taxon>Lyssacinosida</taxon>
        <taxon>Leucopsacidae</taxon>
        <taxon>Oopsacas</taxon>
    </lineage>
</organism>
<keyword evidence="1" id="KW-0175">Coiled coil</keyword>
<feature type="coiled-coil region" evidence="1">
    <location>
        <begin position="540"/>
        <end position="581"/>
    </location>
</feature>
<name>A0AAV7K598_9METZ</name>